<dbReference type="InterPro" id="IPR011330">
    <property type="entry name" value="Glyco_hydro/deAcase_b/a-brl"/>
</dbReference>
<dbReference type="Gene3D" id="2.60.40.10">
    <property type="entry name" value="Immunoglobulins"/>
    <property type="match status" value="1"/>
</dbReference>
<keyword evidence="1" id="KW-0812">Transmembrane</keyword>
<proteinExistence type="predicted"/>
<dbReference type="PANTHER" id="PTHR10587:SF78">
    <property type="entry name" value="PEPTIDOGLYCAN-N-ACETYLMURAMIC ACID DEACETYLASE PDAA"/>
    <property type="match status" value="1"/>
</dbReference>
<dbReference type="RefSeq" id="WP_178200486.1">
    <property type="nucleotide sequence ID" value="NZ_CANTYB010000103.1"/>
</dbReference>
<reference evidence="3 4" key="1">
    <citation type="submission" date="2022-06" db="EMBL/GenBank/DDBJ databases">
        <title>Isolation of gut microbiota from human fecal samples.</title>
        <authorList>
            <person name="Pamer E.G."/>
            <person name="Barat B."/>
            <person name="Waligurski E."/>
            <person name="Medina S."/>
            <person name="Paddock L."/>
            <person name="Mostad J."/>
        </authorList>
    </citation>
    <scope>NUCLEOTIDE SEQUENCE [LARGE SCALE GENOMIC DNA]</scope>
    <source>
        <strain evidence="3 4">DFI.6.1</strain>
    </source>
</reference>
<feature type="transmembrane region" description="Helical" evidence="1">
    <location>
        <begin position="7"/>
        <end position="35"/>
    </location>
</feature>
<keyword evidence="1" id="KW-1133">Transmembrane helix</keyword>
<keyword evidence="4" id="KW-1185">Reference proteome</keyword>
<dbReference type="PROSITE" id="PS51677">
    <property type="entry name" value="NODB"/>
    <property type="match status" value="1"/>
</dbReference>
<evidence type="ECO:0000256" key="1">
    <source>
        <dbReference type="SAM" id="Phobius"/>
    </source>
</evidence>
<dbReference type="Proteomes" id="UP001524435">
    <property type="component" value="Unassembled WGS sequence"/>
</dbReference>
<dbReference type="Gene3D" id="3.20.20.370">
    <property type="entry name" value="Glycoside hydrolase/deacetylase"/>
    <property type="match status" value="1"/>
</dbReference>
<evidence type="ECO:0000313" key="4">
    <source>
        <dbReference type="Proteomes" id="UP001524435"/>
    </source>
</evidence>
<gene>
    <name evidence="3" type="ORF">NE663_02320</name>
</gene>
<organism evidence="3 4">
    <name type="scientific">Massilicoli timonensis</name>
    <dbReference type="NCBI Taxonomy" id="2015901"/>
    <lineage>
        <taxon>Bacteria</taxon>
        <taxon>Bacillati</taxon>
        <taxon>Bacillota</taxon>
        <taxon>Erysipelotrichia</taxon>
        <taxon>Erysipelotrichales</taxon>
        <taxon>Erysipelotrichaceae</taxon>
        <taxon>Massilicoli</taxon>
    </lineage>
</organism>
<dbReference type="Pfam" id="PF01522">
    <property type="entry name" value="Polysacc_deac_1"/>
    <property type="match status" value="1"/>
</dbReference>
<dbReference type="InterPro" id="IPR013783">
    <property type="entry name" value="Ig-like_fold"/>
</dbReference>
<dbReference type="EMBL" id="JANGCH010000002">
    <property type="protein sequence ID" value="MCQ5121096.1"/>
    <property type="molecule type" value="Genomic_DNA"/>
</dbReference>
<feature type="domain" description="NodB homology" evidence="2">
    <location>
        <begin position="239"/>
        <end position="423"/>
    </location>
</feature>
<dbReference type="PANTHER" id="PTHR10587">
    <property type="entry name" value="GLYCOSYL TRANSFERASE-RELATED"/>
    <property type="match status" value="1"/>
</dbReference>
<dbReference type="Pfam" id="PF16403">
    <property type="entry name" value="Bact_surface_Ig-like"/>
    <property type="match status" value="2"/>
</dbReference>
<evidence type="ECO:0000259" key="2">
    <source>
        <dbReference type="PROSITE" id="PS51677"/>
    </source>
</evidence>
<dbReference type="InterPro" id="IPR002509">
    <property type="entry name" value="NODB_dom"/>
</dbReference>
<protein>
    <submittedName>
        <fullName evidence="3">DUF5011 domain-containing protein</fullName>
    </submittedName>
</protein>
<dbReference type="InterPro" id="IPR032179">
    <property type="entry name" value="Cry22Aa_Ig-like"/>
</dbReference>
<sequence length="432" mass="50450">MSKKCKIIVYSIAASIIALIVLGLVKLIFFSGIFWPMISLKGDETMKWQIHEAWKEPGYEAQFRFQDHPEAVDVSTTLNVDRFGTYEIRYCYEGKHCKVRTVEVVDEKAPFITLEGDSEIRIFENETWQEPGYLAVDDHDKDISDQVKVKGEVDTDKIGTYKLSYVVEDQSGNKASAMRYVEVCEDPTRMKLHYQFDEYDNTMEEWWIHKSEDHKRNTAAKDRDFLAQYDAYYIGEDEKVIYLTFDEGGNNETYIKEIVDVLNAHDVQATFFFTLNYVRDHPDFMRELLNEGHLIANHTYHHYDMPLLAQEETIDRFVSEITEFEKTYMQVTGKKTEKIFRFPKGAMSERSLKIMQALGYRTYFWSHAFYDYGPTISKQEALTSMMEHYHNGAIYLLHPSNKGNYLAIADFIEAMQEEGYRFGLVNEIGSGN</sequence>
<dbReference type="InterPro" id="IPR050248">
    <property type="entry name" value="Polysacc_deacetylase_ArnD"/>
</dbReference>
<name>A0ABT1SIQ6_9FIRM</name>
<accession>A0ABT1SIQ6</accession>
<dbReference type="SUPFAM" id="SSF88713">
    <property type="entry name" value="Glycoside hydrolase/deacetylase"/>
    <property type="match status" value="1"/>
</dbReference>
<evidence type="ECO:0000313" key="3">
    <source>
        <dbReference type="EMBL" id="MCQ5121096.1"/>
    </source>
</evidence>
<keyword evidence="1" id="KW-0472">Membrane</keyword>
<comment type="caution">
    <text evidence="3">The sequence shown here is derived from an EMBL/GenBank/DDBJ whole genome shotgun (WGS) entry which is preliminary data.</text>
</comment>